<feature type="region of interest" description="Disordered" evidence="1">
    <location>
        <begin position="1"/>
        <end position="28"/>
    </location>
</feature>
<feature type="region of interest" description="Disordered" evidence="1">
    <location>
        <begin position="537"/>
        <end position="674"/>
    </location>
</feature>
<dbReference type="OrthoDB" id="5404323at2759"/>
<dbReference type="Proteomes" id="UP000800097">
    <property type="component" value="Unassembled WGS sequence"/>
</dbReference>
<accession>A0A6A6J8P5</accession>
<dbReference type="EMBL" id="ML986537">
    <property type="protein sequence ID" value="KAF2271579.1"/>
    <property type="molecule type" value="Genomic_DNA"/>
</dbReference>
<keyword evidence="3" id="KW-1185">Reference proteome</keyword>
<feature type="region of interest" description="Disordered" evidence="1">
    <location>
        <begin position="46"/>
        <end position="126"/>
    </location>
</feature>
<protein>
    <submittedName>
        <fullName evidence="2">Uncharacterized protein</fullName>
    </submittedName>
</protein>
<feature type="compositionally biased region" description="Basic and acidic residues" evidence="1">
    <location>
        <begin position="638"/>
        <end position="655"/>
    </location>
</feature>
<sequence length="674" mass="74268">MLDLLTAKHSHEYSPQSRPDPSPSGHVFSLPQMPFHIFNSLLPNHPSSSPSVPELASPPLRSLETPPSINLMTSELGTPAYSSPSASRPASVSSTASFDGKPKKKTHRPRTTYNLAQPPPIAGPRHKLHLRPKVLLQLHQVIPGRRPKPVYEVIPFSLLAPRSTRRLARTFNTKERLGPQDLLVVKAEAYENISDEERSDDERWGTREVVGIICPARRADKDPGDKTELLLDDGTSWEVTNMPNGGYEFSFTDEHGLTLKRRWVPKMPHSRRVSTMANTPHSPVSPALAQEDRKFNFSTISPNSRRHPIIGSISRTSIDVLDAYTIPPATTTSTPGLAQSPFATPLPTPASVPESVSFLDKSTELPLATTDDALRIFMVLSGIWVAFSENWSPAYSSSKHLACTPTACRPVPNRAVSMSFVDTPRSASPASTGEDNRRTSLPRLFRSTGQKPPNGHSTPASIANSPGSATTTPSSTQPALKTRSRRANSTGNAELISKNGASRKRYGLAFEDQSLPETEEERQSKRSIELLRMKELARTTPPVPAPPFPSSDNGLAPPTHSLQPLNGDEPSRDPSPVPRAEKTRKTQSAYNPITTKGLWDSEVVDGPGGKKRRPTSLVVLKSKKEKEQKKNKKQEKGKRREKEREKENDKGREVSPKSSGGLRRLWGLFHRHKE</sequence>
<feature type="region of interest" description="Disordered" evidence="1">
    <location>
        <begin position="422"/>
        <end position="500"/>
    </location>
</feature>
<dbReference type="GeneID" id="54552565"/>
<gene>
    <name evidence="2" type="ORF">EI97DRAFT_437685</name>
</gene>
<evidence type="ECO:0000313" key="3">
    <source>
        <dbReference type="Proteomes" id="UP000800097"/>
    </source>
</evidence>
<feature type="compositionally biased region" description="Low complexity" evidence="1">
    <location>
        <begin position="463"/>
        <end position="479"/>
    </location>
</feature>
<feature type="region of interest" description="Disordered" evidence="1">
    <location>
        <begin position="507"/>
        <end position="526"/>
    </location>
</feature>
<reference evidence="2" key="1">
    <citation type="journal article" date="2020" name="Stud. Mycol.">
        <title>101 Dothideomycetes genomes: a test case for predicting lifestyles and emergence of pathogens.</title>
        <authorList>
            <person name="Haridas S."/>
            <person name="Albert R."/>
            <person name="Binder M."/>
            <person name="Bloem J."/>
            <person name="Labutti K."/>
            <person name="Salamov A."/>
            <person name="Andreopoulos B."/>
            <person name="Baker S."/>
            <person name="Barry K."/>
            <person name="Bills G."/>
            <person name="Bluhm B."/>
            <person name="Cannon C."/>
            <person name="Castanera R."/>
            <person name="Culley D."/>
            <person name="Daum C."/>
            <person name="Ezra D."/>
            <person name="Gonzalez J."/>
            <person name="Henrissat B."/>
            <person name="Kuo A."/>
            <person name="Liang C."/>
            <person name="Lipzen A."/>
            <person name="Lutzoni F."/>
            <person name="Magnuson J."/>
            <person name="Mondo S."/>
            <person name="Nolan M."/>
            <person name="Ohm R."/>
            <person name="Pangilinan J."/>
            <person name="Park H.-J."/>
            <person name="Ramirez L."/>
            <person name="Alfaro M."/>
            <person name="Sun H."/>
            <person name="Tritt A."/>
            <person name="Yoshinaga Y."/>
            <person name="Zwiers L.-H."/>
            <person name="Turgeon B."/>
            <person name="Goodwin S."/>
            <person name="Spatafora J."/>
            <person name="Crous P."/>
            <person name="Grigoriev I."/>
        </authorList>
    </citation>
    <scope>NUCLEOTIDE SEQUENCE</scope>
    <source>
        <strain evidence="2">CBS 379.55</strain>
    </source>
</reference>
<dbReference type="AlphaFoldDB" id="A0A6A6J8P5"/>
<proteinExistence type="predicted"/>
<evidence type="ECO:0000313" key="2">
    <source>
        <dbReference type="EMBL" id="KAF2271579.1"/>
    </source>
</evidence>
<dbReference type="RefSeq" id="XP_033649118.1">
    <property type="nucleotide sequence ID" value="XM_033799390.1"/>
</dbReference>
<name>A0A6A6J8P5_WESOR</name>
<organism evidence="2 3">
    <name type="scientific">Westerdykella ornata</name>
    <dbReference type="NCBI Taxonomy" id="318751"/>
    <lineage>
        <taxon>Eukaryota</taxon>
        <taxon>Fungi</taxon>
        <taxon>Dikarya</taxon>
        <taxon>Ascomycota</taxon>
        <taxon>Pezizomycotina</taxon>
        <taxon>Dothideomycetes</taxon>
        <taxon>Pleosporomycetidae</taxon>
        <taxon>Pleosporales</taxon>
        <taxon>Sporormiaceae</taxon>
        <taxon>Westerdykella</taxon>
    </lineage>
</organism>
<feature type="compositionally biased region" description="Polar residues" evidence="1">
    <location>
        <begin position="447"/>
        <end position="462"/>
    </location>
</feature>
<feature type="compositionally biased region" description="Low complexity" evidence="1">
    <location>
        <begin position="79"/>
        <end position="97"/>
    </location>
</feature>
<evidence type="ECO:0000256" key="1">
    <source>
        <dbReference type="SAM" id="MobiDB-lite"/>
    </source>
</evidence>
<feature type="compositionally biased region" description="Polar residues" evidence="1">
    <location>
        <begin position="65"/>
        <end position="76"/>
    </location>
</feature>